<organism evidence="2 3">
    <name type="scientific">Pseudoleptotrichia goodfellowii</name>
    <dbReference type="NCBI Taxonomy" id="157692"/>
    <lineage>
        <taxon>Bacteria</taxon>
        <taxon>Fusobacteriati</taxon>
        <taxon>Fusobacteriota</taxon>
        <taxon>Fusobacteriia</taxon>
        <taxon>Fusobacteriales</taxon>
        <taxon>Leptotrichiaceae</taxon>
        <taxon>Pseudoleptotrichia</taxon>
    </lineage>
</organism>
<evidence type="ECO:0000313" key="3">
    <source>
        <dbReference type="Proteomes" id="UP000321606"/>
    </source>
</evidence>
<dbReference type="Pfam" id="PF03009">
    <property type="entry name" value="GDPD"/>
    <property type="match status" value="1"/>
</dbReference>
<gene>
    <name evidence="2" type="ORF">JCM16774_0920</name>
</gene>
<accession>A0A510J9J7</accession>
<dbReference type="GO" id="GO:0006629">
    <property type="term" value="P:lipid metabolic process"/>
    <property type="evidence" value="ECO:0007669"/>
    <property type="project" value="InterPro"/>
</dbReference>
<reference evidence="2 3" key="1">
    <citation type="submission" date="2019-07" db="EMBL/GenBank/DDBJ databases">
        <title>Complete Genome Sequence of Leptotrichia goodfellowii Strain JCM 16774.</title>
        <authorList>
            <person name="Watanabe S."/>
            <person name="Cui L."/>
        </authorList>
    </citation>
    <scope>NUCLEOTIDE SEQUENCE [LARGE SCALE GENOMIC DNA]</scope>
    <source>
        <strain evidence="2 3">JCM16774</strain>
    </source>
</reference>
<feature type="domain" description="GP-PDE" evidence="1">
    <location>
        <begin position="1"/>
        <end position="146"/>
    </location>
</feature>
<dbReference type="STRING" id="714315.GCA_000516535_00912"/>
<dbReference type="GO" id="GO:0008081">
    <property type="term" value="F:phosphoric diester hydrolase activity"/>
    <property type="evidence" value="ECO:0007669"/>
    <property type="project" value="InterPro"/>
</dbReference>
<dbReference type="Gene3D" id="3.20.20.190">
    <property type="entry name" value="Phosphatidylinositol (PI) phosphodiesterase"/>
    <property type="match status" value="1"/>
</dbReference>
<dbReference type="InterPro" id="IPR030395">
    <property type="entry name" value="GP_PDE_dom"/>
</dbReference>
<dbReference type="InterPro" id="IPR017946">
    <property type="entry name" value="PLC-like_Pdiesterase_TIM-brl"/>
</dbReference>
<dbReference type="Proteomes" id="UP000321606">
    <property type="component" value="Chromosome"/>
</dbReference>
<evidence type="ECO:0000259" key="1">
    <source>
        <dbReference type="Pfam" id="PF03009"/>
    </source>
</evidence>
<dbReference type="SUPFAM" id="SSF51695">
    <property type="entry name" value="PLC-like phosphodiesterases"/>
    <property type="match status" value="1"/>
</dbReference>
<dbReference type="CDD" id="cd08566">
    <property type="entry name" value="GDPD_AtGDE_like"/>
    <property type="match status" value="1"/>
</dbReference>
<name>A0A510J9J7_9FUSO</name>
<sequence>MIEVDVIKSTDGIYYAFHYGNEKRLLDRDKNIKEMPSEEIEEKEYINSIGERTGYKVERLDSILKYFEGKDVLINIDRAWEYFEELLTFFDKYNVKKQLVIKSSPKKEFLDIFEKHNVKYMYMLIVKDKKEIETALEYNNVNIVGFEIIAKDEKDDFFDDGFIKEI</sequence>
<dbReference type="EMBL" id="AP019822">
    <property type="protein sequence ID" value="BBM35989.1"/>
    <property type="molecule type" value="Genomic_DNA"/>
</dbReference>
<dbReference type="KEGG" id="lgo:JCM16774_0920"/>
<proteinExistence type="predicted"/>
<dbReference type="AlphaFoldDB" id="A0A510J9J7"/>
<protein>
    <recommendedName>
        <fullName evidence="1">GP-PDE domain-containing protein</fullName>
    </recommendedName>
</protein>
<evidence type="ECO:0000313" key="2">
    <source>
        <dbReference type="EMBL" id="BBM35989.1"/>
    </source>
</evidence>